<dbReference type="AlphaFoldDB" id="F8P002"/>
<name>F8P002_SERL9</name>
<proteinExistence type="predicted"/>
<keyword evidence="1" id="KW-1133">Transmembrane helix</keyword>
<dbReference type="OrthoDB" id="3038990at2759"/>
<evidence type="ECO:0000256" key="1">
    <source>
        <dbReference type="SAM" id="Phobius"/>
    </source>
</evidence>
<reference evidence="2" key="1">
    <citation type="submission" date="2011-04" db="EMBL/GenBank/DDBJ databases">
        <title>Evolution of plant cell wall degrading machinery underlies the functional diversity of forest fungi.</title>
        <authorList>
            <consortium name="US DOE Joint Genome Institute (JGI-PGF)"/>
            <person name="Eastwood D.C."/>
            <person name="Floudas D."/>
            <person name="Binder M."/>
            <person name="Majcherczyk A."/>
            <person name="Schneider P."/>
            <person name="Aerts A."/>
            <person name="Asiegbu F.O."/>
            <person name="Baker S.E."/>
            <person name="Barry K."/>
            <person name="Bendiksby M."/>
            <person name="Blumentritt M."/>
            <person name="Coutinho P.M."/>
            <person name="Cullen D."/>
            <person name="Cullen D."/>
            <person name="Gathman A."/>
            <person name="Goodell B."/>
            <person name="Henrissat B."/>
            <person name="Ihrmark K."/>
            <person name="Kauserud H."/>
            <person name="Kohler A."/>
            <person name="LaButti K."/>
            <person name="Lapidus A."/>
            <person name="Lavin J.L."/>
            <person name="Lee Y.-H."/>
            <person name="Lindquist E."/>
            <person name="Lilly W."/>
            <person name="Lucas S."/>
            <person name="Morin E."/>
            <person name="Murat C."/>
            <person name="Oguiza J.A."/>
            <person name="Park J."/>
            <person name="Pisabarro A.G."/>
            <person name="Riley R."/>
            <person name="Rosling A."/>
            <person name="Salamov A."/>
            <person name="Schmidt O."/>
            <person name="Schmutz J."/>
            <person name="Skrede I."/>
            <person name="Stenlid J."/>
            <person name="Wiebenga A."/>
            <person name="Xie X."/>
            <person name="Kues U."/>
            <person name="Hibbett D.S."/>
            <person name="Hoffmeister D."/>
            <person name="Hogberg N."/>
            <person name="Martin F."/>
            <person name="Grigoriev I.V."/>
            <person name="Watkinson S.C."/>
        </authorList>
    </citation>
    <scope>NUCLEOTIDE SEQUENCE</scope>
    <source>
        <strain evidence="2">S7.9</strain>
    </source>
</reference>
<feature type="transmembrane region" description="Helical" evidence="1">
    <location>
        <begin position="231"/>
        <end position="252"/>
    </location>
</feature>
<organism>
    <name type="scientific">Serpula lacrymans var. lacrymans (strain S7.9)</name>
    <name type="common">Dry rot fungus</name>
    <dbReference type="NCBI Taxonomy" id="578457"/>
    <lineage>
        <taxon>Eukaryota</taxon>
        <taxon>Fungi</taxon>
        <taxon>Dikarya</taxon>
        <taxon>Basidiomycota</taxon>
        <taxon>Agaricomycotina</taxon>
        <taxon>Agaricomycetes</taxon>
        <taxon>Agaricomycetidae</taxon>
        <taxon>Boletales</taxon>
        <taxon>Coniophorineae</taxon>
        <taxon>Serpulaceae</taxon>
        <taxon>Serpula</taxon>
    </lineage>
</organism>
<keyword evidence="1" id="KW-0812">Transmembrane</keyword>
<dbReference type="KEGG" id="sla:SERLADRAFT_469327"/>
<feature type="transmembrane region" description="Helical" evidence="1">
    <location>
        <begin position="173"/>
        <end position="196"/>
    </location>
</feature>
<gene>
    <name evidence="2" type="ORF">SERLADRAFT_469327</name>
</gene>
<accession>F8P002</accession>
<feature type="transmembrane region" description="Helical" evidence="1">
    <location>
        <begin position="131"/>
        <end position="153"/>
    </location>
</feature>
<dbReference type="RefSeq" id="XP_007319191.1">
    <property type="nucleotide sequence ID" value="XM_007319129.1"/>
</dbReference>
<dbReference type="EMBL" id="GL945435">
    <property type="protein sequence ID" value="EGO23429.1"/>
    <property type="molecule type" value="Genomic_DNA"/>
</dbReference>
<dbReference type="GeneID" id="18819590"/>
<protein>
    <submittedName>
        <fullName evidence="2">Uncharacterized protein</fullName>
    </submittedName>
</protein>
<feature type="transmembrane region" description="Helical" evidence="1">
    <location>
        <begin position="100"/>
        <end position="119"/>
    </location>
</feature>
<evidence type="ECO:0000313" key="2">
    <source>
        <dbReference type="EMBL" id="EGO23429.1"/>
    </source>
</evidence>
<dbReference type="Proteomes" id="UP000008064">
    <property type="component" value="Unassembled WGS sequence"/>
</dbReference>
<keyword evidence="1" id="KW-0472">Membrane</keyword>
<dbReference type="HOGENOM" id="CLU_060549_3_0_1"/>
<feature type="transmembrane region" description="Helical" evidence="1">
    <location>
        <begin position="69"/>
        <end position="88"/>
    </location>
</feature>
<sequence>MSGIMVNGTYLPNPYTPAAFLPPEIAISEQISQYVLVGSAGAIIWDILSNLISDYKLLSRHRIGLPTMVYFLSRIATLFYVLICTIFETAPLGDCSTYQLVNDISLAVAIPSTALQFFLRIRAIFTGNKYIIFFFFFLWLGVLGCCMSSITGIQGVTIGLTQYCTNPEPKLYIVSPTIAVVVHDTLVFLAISWHLMSHFDADPGTRSWWKSFFSGHYLPHFTRMLLRDGQVYYLITVISNLVVVIVILITSIPGAYRAMLSVPNMVITNAMACRVFRSTRLRGGAGASMSGQSEFNTLPLAFRQSTVHSDVGHSADNSEYLTVSIEEMAK</sequence>